<keyword evidence="9" id="KW-1185">Reference proteome</keyword>
<dbReference type="EnsemblPlants" id="AET2Gv21072800.1">
    <property type="protein sequence ID" value="AET2Gv21072800.1"/>
    <property type="gene ID" value="AET2Gv21072800"/>
</dbReference>
<dbReference type="Gramene" id="AET2Gv21072800.1">
    <property type="protein sequence ID" value="AET2Gv21072800.1"/>
    <property type="gene ID" value="AET2Gv21072800"/>
</dbReference>
<dbReference type="Proteomes" id="UP000015105">
    <property type="component" value="Chromosome 2D"/>
</dbReference>
<protein>
    <recommendedName>
        <fullName evidence="7">Protein kinase domain-containing protein</fullName>
    </recommendedName>
</protein>
<evidence type="ECO:0000256" key="6">
    <source>
        <dbReference type="SAM" id="MobiDB-lite"/>
    </source>
</evidence>
<keyword evidence="3" id="KW-0547">Nucleotide-binding</keyword>
<dbReference type="PANTHER" id="PTHR27002">
    <property type="entry name" value="RECEPTOR-LIKE SERINE/THREONINE-PROTEIN KINASE SD1-8"/>
    <property type="match status" value="1"/>
</dbReference>
<dbReference type="GO" id="GO:0005524">
    <property type="term" value="F:ATP binding"/>
    <property type="evidence" value="ECO:0007669"/>
    <property type="project" value="UniProtKB-KW"/>
</dbReference>
<feature type="region of interest" description="Disordered" evidence="6">
    <location>
        <begin position="174"/>
        <end position="194"/>
    </location>
</feature>
<keyword evidence="2" id="KW-0808">Transferase</keyword>
<evidence type="ECO:0000256" key="1">
    <source>
        <dbReference type="ARBA" id="ARBA00022527"/>
    </source>
</evidence>
<reference evidence="9" key="2">
    <citation type="journal article" date="2017" name="Nat. Plants">
        <title>The Aegilops tauschii genome reveals multiple impacts of transposons.</title>
        <authorList>
            <person name="Zhao G."/>
            <person name="Zou C."/>
            <person name="Li K."/>
            <person name="Wang K."/>
            <person name="Li T."/>
            <person name="Gao L."/>
            <person name="Zhang X."/>
            <person name="Wang H."/>
            <person name="Yang Z."/>
            <person name="Liu X."/>
            <person name="Jiang W."/>
            <person name="Mao L."/>
            <person name="Kong X."/>
            <person name="Jiao Y."/>
            <person name="Jia J."/>
        </authorList>
    </citation>
    <scope>NUCLEOTIDE SEQUENCE [LARGE SCALE GENOMIC DNA]</scope>
    <source>
        <strain evidence="9">cv. AL8/78</strain>
    </source>
</reference>
<dbReference type="GO" id="GO:0004674">
    <property type="term" value="F:protein serine/threonine kinase activity"/>
    <property type="evidence" value="ECO:0007669"/>
    <property type="project" value="UniProtKB-KW"/>
</dbReference>
<name>A0A453D3F2_AEGTS</name>
<evidence type="ECO:0000313" key="8">
    <source>
        <dbReference type="EnsemblPlants" id="AET2Gv21072800.1"/>
    </source>
</evidence>
<reference evidence="8" key="3">
    <citation type="journal article" date="2017" name="Nature">
        <title>Genome sequence of the progenitor of the wheat D genome Aegilops tauschii.</title>
        <authorList>
            <person name="Luo M.C."/>
            <person name="Gu Y.Q."/>
            <person name="Puiu D."/>
            <person name="Wang H."/>
            <person name="Twardziok S.O."/>
            <person name="Deal K.R."/>
            <person name="Huo N."/>
            <person name="Zhu T."/>
            <person name="Wang L."/>
            <person name="Wang Y."/>
            <person name="McGuire P.E."/>
            <person name="Liu S."/>
            <person name="Long H."/>
            <person name="Ramasamy R.K."/>
            <person name="Rodriguez J.C."/>
            <person name="Van S.L."/>
            <person name="Yuan L."/>
            <person name="Wang Z."/>
            <person name="Xia Z."/>
            <person name="Xiao L."/>
            <person name="Anderson O.D."/>
            <person name="Ouyang S."/>
            <person name="Liang Y."/>
            <person name="Zimin A.V."/>
            <person name="Pertea G."/>
            <person name="Qi P."/>
            <person name="Bennetzen J.L."/>
            <person name="Dai X."/>
            <person name="Dawson M.W."/>
            <person name="Muller H.G."/>
            <person name="Kugler K."/>
            <person name="Rivarola-Duarte L."/>
            <person name="Spannagl M."/>
            <person name="Mayer K.F.X."/>
            <person name="Lu F.H."/>
            <person name="Bevan M.W."/>
            <person name="Leroy P."/>
            <person name="Li P."/>
            <person name="You F.M."/>
            <person name="Sun Q."/>
            <person name="Liu Z."/>
            <person name="Lyons E."/>
            <person name="Wicker T."/>
            <person name="Salzberg S.L."/>
            <person name="Devos K.M."/>
            <person name="Dvorak J."/>
        </authorList>
    </citation>
    <scope>NUCLEOTIDE SEQUENCE [LARGE SCALE GENOMIC DNA]</scope>
    <source>
        <strain evidence="8">cv. AL8/78</strain>
    </source>
</reference>
<evidence type="ECO:0000256" key="3">
    <source>
        <dbReference type="ARBA" id="ARBA00022741"/>
    </source>
</evidence>
<dbReference type="GO" id="GO:0005886">
    <property type="term" value="C:plasma membrane"/>
    <property type="evidence" value="ECO:0007669"/>
    <property type="project" value="TreeGrafter"/>
</dbReference>
<sequence length="194" mass="21447">IAQGVGYLHDRSGENVVHRDLKPSNVLLDHQWMPKIADFGTAKLFRDDQTGTQTVVVTPSNLSNLPGYAAPEYAKDGDMTLKCDVFSFGVVLLEIISGRKNSVVPSLILQVWKLWDEHRVMDLLDAAVAPARHRSAPELLSELRRCIQIGLLCVQQSPGDRPAMSAVLSMLTRTQSSSSPRVGIPRKRRTAPCY</sequence>
<reference evidence="8" key="4">
    <citation type="submission" date="2019-03" db="UniProtKB">
        <authorList>
            <consortium name="EnsemblPlants"/>
        </authorList>
    </citation>
    <scope>IDENTIFICATION</scope>
</reference>
<feature type="compositionally biased region" description="Basic residues" evidence="6">
    <location>
        <begin position="184"/>
        <end position="194"/>
    </location>
</feature>
<dbReference type="InterPro" id="IPR011009">
    <property type="entry name" value="Kinase-like_dom_sf"/>
</dbReference>
<keyword evidence="1" id="KW-0723">Serine/threonine-protein kinase</keyword>
<accession>A0A453D3F2</accession>
<reference evidence="8" key="5">
    <citation type="journal article" date="2021" name="G3 (Bethesda)">
        <title>Aegilops tauschii genome assembly Aet v5.0 features greater sequence contiguity and improved annotation.</title>
        <authorList>
            <person name="Wang L."/>
            <person name="Zhu T."/>
            <person name="Rodriguez J.C."/>
            <person name="Deal K.R."/>
            <person name="Dubcovsky J."/>
            <person name="McGuire P.E."/>
            <person name="Lux T."/>
            <person name="Spannagl M."/>
            <person name="Mayer K.F.X."/>
            <person name="Baldrich P."/>
            <person name="Meyers B.C."/>
            <person name="Huo N."/>
            <person name="Gu Y.Q."/>
            <person name="Zhou H."/>
            <person name="Devos K.M."/>
            <person name="Bennetzen J.L."/>
            <person name="Unver T."/>
            <person name="Budak H."/>
            <person name="Gulick P.J."/>
            <person name="Galiba G."/>
            <person name="Kalapos B."/>
            <person name="Nelson D.R."/>
            <person name="Li P."/>
            <person name="You F.M."/>
            <person name="Luo M.C."/>
            <person name="Dvorak J."/>
        </authorList>
    </citation>
    <scope>NUCLEOTIDE SEQUENCE [LARGE SCALE GENOMIC DNA]</scope>
    <source>
        <strain evidence="8">cv. AL8/78</strain>
    </source>
</reference>
<dbReference type="SUPFAM" id="SSF56112">
    <property type="entry name" value="Protein kinase-like (PK-like)"/>
    <property type="match status" value="1"/>
</dbReference>
<evidence type="ECO:0000256" key="4">
    <source>
        <dbReference type="ARBA" id="ARBA00022777"/>
    </source>
</evidence>
<keyword evidence="5" id="KW-0067">ATP-binding</keyword>
<dbReference type="Pfam" id="PF00069">
    <property type="entry name" value="Pkinase"/>
    <property type="match status" value="1"/>
</dbReference>
<keyword evidence="4" id="KW-0418">Kinase</keyword>
<evidence type="ECO:0000256" key="5">
    <source>
        <dbReference type="ARBA" id="ARBA00022840"/>
    </source>
</evidence>
<dbReference type="Gene3D" id="1.10.510.10">
    <property type="entry name" value="Transferase(Phosphotransferase) domain 1"/>
    <property type="match status" value="1"/>
</dbReference>
<dbReference type="AlphaFoldDB" id="A0A453D3F2"/>
<dbReference type="InterPro" id="IPR008271">
    <property type="entry name" value="Ser/Thr_kinase_AS"/>
</dbReference>
<proteinExistence type="predicted"/>
<dbReference type="PROSITE" id="PS50011">
    <property type="entry name" value="PROTEIN_KINASE_DOM"/>
    <property type="match status" value="1"/>
</dbReference>
<evidence type="ECO:0000313" key="9">
    <source>
        <dbReference type="Proteomes" id="UP000015105"/>
    </source>
</evidence>
<dbReference type="PROSITE" id="PS00108">
    <property type="entry name" value="PROTEIN_KINASE_ST"/>
    <property type="match status" value="1"/>
</dbReference>
<organism evidence="8 9">
    <name type="scientific">Aegilops tauschii subsp. strangulata</name>
    <name type="common">Goatgrass</name>
    <dbReference type="NCBI Taxonomy" id="200361"/>
    <lineage>
        <taxon>Eukaryota</taxon>
        <taxon>Viridiplantae</taxon>
        <taxon>Streptophyta</taxon>
        <taxon>Embryophyta</taxon>
        <taxon>Tracheophyta</taxon>
        <taxon>Spermatophyta</taxon>
        <taxon>Magnoliopsida</taxon>
        <taxon>Liliopsida</taxon>
        <taxon>Poales</taxon>
        <taxon>Poaceae</taxon>
        <taxon>BOP clade</taxon>
        <taxon>Pooideae</taxon>
        <taxon>Triticodae</taxon>
        <taxon>Triticeae</taxon>
        <taxon>Triticinae</taxon>
        <taxon>Aegilops</taxon>
    </lineage>
</organism>
<evidence type="ECO:0000259" key="7">
    <source>
        <dbReference type="PROSITE" id="PS50011"/>
    </source>
</evidence>
<dbReference type="STRING" id="200361.A0A453D3F2"/>
<dbReference type="PANTHER" id="PTHR27002:SF1097">
    <property type="entry name" value="RECEPTOR-LIKE SERINE_THREONINE-PROTEIN KINASE"/>
    <property type="match status" value="1"/>
</dbReference>
<evidence type="ECO:0000256" key="2">
    <source>
        <dbReference type="ARBA" id="ARBA00022679"/>
    </source>
</evidence>
<dbReference type="InterPro" id="IPR000719">
    <property type="entry name" value="Prot_kinase_dom"/>
</dbReference>
<feature type="domain" description="Protein kinase" evidence="7">
    <location>
        <begin position="1"/>
        <end position="182"/>
    </location>
</feature>
<reference evidence="9" key="1">
    <citation type="journal article" date="2014" name="Science">
        <title>Ancient hybridizations among the ancestral genomes of bread wheat.</title>
        <authorList>
            <consortium name="International Wheat Genome Sequencing Consortium,"/>
            <person name="Marcussen T."/>
            <person name="Sandve S.R."/>
            <person name="Heier L."/>
            <person name="Spannagl M."/>
            <person name="Pfeifer M."/>
            <person name="Jakobsen K.S."/>
            <person name="Wulff B.B."/>
            <person name="Steuernagel B."/>
            <person name="Mayer K.F."/>
            <person name="Olsen O.A."/>
        </authorList>
    </citation>
    <scope>NUCLEOTIDE SEQUENCE [LARGE SCALE GENOMIC DNA]</scope>
    <source>
        <strain evidence="9">cv. AL8/78</strain>
    </source>
</reference>